<evidence type="ECO:0000313" key="5">
    <source>
        <dbReference type="EMBL" id="KHD72298.1"/>
    </source>
</evidence>
<evidence type="ECO:0000259" key="4">
    <source>
        <dbReference type="PROSITE" id="PS50921"/>
    </source>
</evidence>
<keyword evidence="1" id="KW-0808">Transferase</keyword>
<dbReference type="Pfam" id="PF13581">
    <property type="entry name" value="HATPase_c_2"/>
    <property type="match status" value="1"/>
</dbReference>
<keyword evidence="1" id="KW-0418">Kinase</keyword>
<dbReference type="Pfam" id="PF03861">
    <property type="entry name" value="ANTAR"/>
    <property type="match status" value="1"/>
</dbReference>
<feature type="domain" description="ANTAR" evidence="4">
    <location>
        <begin position="159"/>
        <end position="220"/>
    </location>
</feature>
<keyword evidence="3" id="KW-0804">Transcription</keyword>
<proteinExistence type="predicted"/>
<dbReference type="GO" id="GO:0004674">
    <property type="term" value="F:protein serine/threonine kinase activity"/>
    <property type="evidence" value="ECO:0007669"/>
    <property type="project" value="UniProtKB-KW"/>
</dbReference>
<dbReference type="GO" id="GO:0003723">
    <property type="term" value="F:RNA binding"/>
    <property type="evidence" value="ECO:0007669"/>
    <property type="project" value="InterPro"/>
</dbReference>
<dbReference type="PANTHER" id="PTHR35526:SF3">
    <property type="entry name" value="ANTI-SIGMA-F FACTOR RSBW"/>
    <property type="match status" value="1"/>
</dbReference>
<keyword evidence="6" id="KW-1185">Reference proteome</keyword>
<dbReference type="PROSITE" id="PS50921">
    <property type="entry name" value="ANTAR"/>
    <property type="match status" value="1"/>
</dbReference>
<dbReference type="InterPro" id="IPR029016">
    <property type="entry name" value="GAF-like_dom_sf"/>
</dbReference>
<dbReference type="Gene3D" id="3.30.565.10">
    <property type="entry name" value="Histidine kinase-like ATPase, C-terminal domain"/>
    <property type="match status" value="1"/>
</dbReference>
<comment type="caution">
    <text evidence="5">The sequence shown here is derived from an EMBL/GenBank/DDBJ whole genome shotgun (WGS) entry which is preliminary data.</text>
</comment>
<dbReference type="SMART" id="SM00065">
    <property type="entry name" value="GAF"/>
    <property type="match status" value="1"/>
</dbReference>
<dbReference type="InterPro" id="IPR003018">
    <property type="entry name" value="GAF"/>
</dbReference>
<dbReference type="InterPro" id="IPR003594">
    <property type="entry name" value="HATPase_dom"/>
</dbReference>
<evidence type="ECO:0000256" key="3">
    <source>
        <dbReference type="ARBA" id="ARBA00023163"/>
    </source>
</evidence>
<dbReference type="Gene3D" id="3.30.450.40">
    <property type="match status" value="1"/>
</dbReference>
<dbReference type="eggNOG" id="COG2203">
    <property type="taxonomic scope" value="Bacteria"/>
</dbReference>
<dbReference type="InterPro" id="IPR036890">
    <property type="entry name" value="HATPase_C_sf"/>
</dbReference>
<dbReference type="SUPFAM" id="SSF55781">
    <property type="entry name" value="GAF domain-like"/>
    <property type="match status" value="1"/>
</dbReference>
<reference evidence="5 6" key="1">
    <citation type="submission" date="2014-10" db="EMBL/GenBank/DDBJ databases">
        <title>Draft genome sequence of Actinoplanes utahensis NRRL 12052.</title>
        <authorList>
            <person name="Velasco-Bucheli B."/>
            <person name="del Cerro C."/>
            <person name="Hormigo D."/>
            <person name="Garcia J.L."/>
            <person name="Acebal C."/>
            <person name="Arroyo M."/>
            <person name="de la Mata I."/>
        </authorList>
    </citation>
    <scope>NUCLEOTIDE SEQUENCE [LARGE SCALE GENOMIC DNA]</scope>
    <source>
        <strain evidence="5 6">NRRL 12052</strain>
    </source>
</reference>
<keyword evidence="1" id="KW-0723">Serine/threonine-protein kinase</keyword>
<dbReference type="eggNOG" id="COG2172">
    <property type="taxonomic scope" value="Bacteria"/>
</dbReference>
<evidence type="ECO:0000256" key="1">
    <source>
        <dbReference type="ARBA" id="ARBA00022527"/>
    </source>
</evidence>
<dbReference type="AlphaFoldDB" id="A0A0A6UB79"/>
<organism evidence="5 6">
    <name type="scientific">Actinoplanes utahensis</name>
    <dbReference type="NCBI Taxonomy" id="1869"/>
    <lineage>
        <taxon>Bacteria</taxon>
        <taxon>Bacillati</taxon>
        <taxon>Actinomycetota</taxon>
        <taxon>Actinomycetes</taxon>
        <taxon>Micromonosporales</taxon>
        <taxon>Micromonosporaceae</taxon>
        <taxon>Actinoplanes</taxon>
    </lineage>
</organism>
<dbReference type="InterPro" id="IPR005561">
    <property type="entry name" value="ANTAR"/>
</dbReference>
<dbReference type="CDD" id="cd16936">
    <property type="entry name" value="HATPase_RsbW-like"/>
    <property type="match status" value="1"/>
</dbReference>
<gene>
    <name evidence="5" type="ORF">MB27_37955</name>
</gene>
<dbReference type="SMART" id="SM01012">
    <property type="entry name" value="ANTAR"/>
    <property type="match status" value="1"/>
</dbReference>
<protein>
    <recommendedName>
        <fullName evidence="4">ANTAR domain-containing protein</fullName>
    </recommendedName>
</protein>
<dbReference type="Proteomes" id="UP000054537">
    <property type="component" value="Unassembled WGS sequence"/>
</dbReference>
<dbReference type="InterPro" id="IPR050267">
    <property type="entry name" value="Anti-sigma-factor_SerPK"/>
</dbReference>
<name>A0A0A6UB79_ACTUT</name>
<dbReference type="EMBL" id="JRTT01000137">
    <property type="protein sequence ID" value="KHD72298.1"/>
    <property type="molecule type" value="Genomic_DNA"/>
</dbReference>
<evidence type="ECO:0000256" key="2">
    <source>
        <dbReference type="ARBA" id="ARBA00023015"/>
    </source>
</evidence>
<dbReference type="STRING" id="1869.MB27_37955"/>
<evidence type="ECO:0000313" key="6">
    <source>
        <dbReference type="Proteomes" id="UP000054537"/>
    </source>
</evidence>
<keyword evidence="2" id="KW-0805">Transcription regulation</keyword>
<dbReference type="Pfam" id="PF01590">
    <property type="entry name" value="GAF"/>
    <property type="match status" value="1"/>
</dbReference>
<dbReference type="Gene3D" id="1.10.10.10">
    <property type="entry name" value="Winged helix-like DNA-binding domain superfamily/Winged helix DNA-binding domain"/>
    <property type="match status" value="1"/>
</dbReference>
<sequence length="375" mass="40426">MMDLLAEVSDTLVADLDTDALLHWVSERGMQLLSAQAAGIMLADARGVLRLLAVAPQYTPQAKLFETVSAPSHWSFATGQSLVDPDLEDPDPRWPGFAVQAGAAGFRSVTAVPMRIHGEIIGTFSVLRHRPGPFSDEQLRLAQALANLATVGLLVKRDTGYRRVLAARSQQILIGRVAVERARGILAELLDMNTAAALQELRRHAMRTDRNLAATATELVRNLPTQHRNTGPASALLVQPITMASSLAPLRDLVRQWLSGTGLSGTTLDSFLLAIHEAATNAQEHARGGRLWLWRHDGSLWCEISDDGPGLPAGFEIPAGMPHIHHQQTGLWLIRRICPDMLITSTTGGTRLLLHQPLPVQSTGSPSAADSDAGG</sequence>
<dbReference type="PANTHER" id="PTHR35526">
    <property type="entry name" value="ANTI-SIGMA-F FACTOR RSBW-RELATED"/>
    <property type="match status" value="1"/>
</dbReference>
<accession>A0A0A6UB79</accession>
<dbReference type="InterPro" id="IPR036388">
    <property type="entry name" value="WH-like_DNA-bd_sf"/>
</dbReference>
<dbReference type="SUPFAM" id="SSF55874">
    <property type="entry name" value="ATPase domain of HSP90 chaperone/DNA topoisomerase II/histidine kinase"/>
    <property type="match status" value="1"/>
</dbReference>